<feature type="non-terminal residue" evidence="1">
    <location>
        <position position="145"/>
    </location>
</feature>
<dbReference type="AlphaFoldDB" id="A0AAD7DWV3"/>
<keyword evidence="2" id="KW-1185">Reference proteome</keyword>
<name>A0AAD7DWV3_9AGAR</name>
<evidence type="ECO:0000313" key="2">
    <source>
        <dbReference type="Proteomes" id="UP001215598"/>
    </source>
</evidence>
<accession>A0AAD7DWV3</accession>
<organism evidence="1 2">
    <name type="scientific">Mycena metata</name>
    <dbReference type="NCBI Taxonomy" id="1033252"/>
    <lineage>
        <taxon>Eukaryota</taxon>
        <taxon>Fungi</taxon>
        <taxon>Dikarya</taxon>
        <taxon>Basidiomycota</taxon>
        <taxon>Agaricomycotina</taxon>
        <taxon>Agaricomycetes</taxon>
        <taxon>Agaricomycetidae</taxon>
        <taxon>Agaricales</taxon>
        <taxon>Marasmiineae</taxon>
        <taxon>Mycenaceae</taxon>
        <taxon>Mycena</taxon>
    </lineage>
</organism>
<gene>
    <name evidence="1" type="ORF">B0H16DRAFT_1239385</name>
</gene>
<proteinExistence type="predicted"/>
<dbReference type="EMBL" id="JARKIB010000524">
    <property type="protein sequence ID" value="KAJ7701723.1"/>
    <property type="molecule type" value="Genomic_DNA"/>
</dbReference>
<protein>
    <submittedName>
        <fullName evidence="1">Uncharacterized protein</fullName>
    </submittedName>
</protein>
<evidence type="ECO:0000313" key="1">
    <source>
        <dbReference type="EMBL" id="KAJ7701723.1"/>
    </source>
</evidence>
<sequence length="145" mass="16174">VPIDVPKVSADIPNDNVQLKVHTRPARPAVLEGHRGREKLATLKEANRKKVMDAPSSGIFWKEIKKLADPKPAPISVTASSLKEVFEKQLNPPETLPPQFDATQHGINKILASLIPPETEDSTPEGFFTEKWNIDDMGRLKDHLR</sequence>
<feature type="non-terminal residue" evidence="1">
    <location>
        <position position="1"/>
    </location>
</feature>
<reference evidence="1" key="1">
    <citation type="submission" date="2023-03" db="EMBL/GenBank/DDBJ databases">
        <title>Massive genome expansion in bonnet fungi (Mycena s.s.) driven by repeated elements and novel gene families across ecological guilds.</title>
        <authorList>
            <consortium name="Lawrence Berkeley National Laboratory"/>
            <person name="Harder C.B."/>
            <person name="Miyauchi S."/>
            <person name="Viragh M."/>
            <person name="Kuo A."/>
            <person name="Thoen E."/>
            <person name="Andreopoulos B."/>
            <person name="Lu D."/>
            <person name="Skrede I."/>
            <person name="Drula E."/>
            <person name="Henrissat B."/>
            <person name="Morin E."/>
            <person name="Kohler A."/>
            <person name="Barry K."/>
            <person name="LaButti K."/>
            <person name="Morin E."/>
            <person name="Salamov A."/>
            <person name="Lipzen A."/>
            <person name="Mereny Z."/>
            <person name="Hegedus B."/>
            <person name="Baldrian P."/>
            <person name="Stursova M."/>
            <person name="Weitz H."/>
            <person name="Taylor A."/>
            <person name="Grigoriev I.V."/>
            <person name="Nagy L.G."/>
            <person name="Martin F."/>
            <person name="Kauserud H."/>
        </authorList>
    </citation>
    <scope>NUCLEOTIDE SEQUENCE</scope>
    <source>
        <strain evidence="1">CBHHK182m</strain>
    </source>
</reference>
<comment type="caution">
    <text evidence="1">The sequence shown here is derived from an EMBL/GenBank/DDBJ whole genome shotgun (WGS) entry which is preliminary data.</text>
</comment>
<dbReference type="Proteomes" id="UP001215598">
    <property type="component" value="Unassembled WGS sequence"/>
</dbReference>